<reference evidence="2 3" key="3">
    <citation type="journal article" date="2017" name="Int. J. Syst. Evol. Microbiol.">
        <title>Adaptation of Surface-Associated Bacteria to the Open Ocean: A Genomically Distinct Subpopulation of Phaeobacter gallaeciensis Colonizes Pacific Mesozooplankton.</title>
        <authorList>
            <person name="Freese H.M."/>
            <person name="Methner A."/>
            <person name="Overmann J."/>
        </authorList>
    </citation>
    <scope>NUCLEOTIDE SEQUENCE [LARGE SCALE GENOMIC DNA]</scope>
    <source>
        <strain evidence="2 3">P36</strain>
    </source>
</reference>
<protein>
    <submittedName>
        <fullName evidence="2">Uncharacterized protein</fullName>
    </submittedName>
</protein>
<geneLocation type="plasmid" evidence="2 3">
    <name>pP36_f</name>
</geneLocation>
<reference evidence="2 3" key="4">
    <citation type="journal article" date="2018" name="Environ. Microbiol. Rep.">
        <title>Phylogenetic distribution of roseobacticides in the Roseobacter group and their effect on microalgae.</title>
        <authorList>
            <person name="Sonnenschein E.C."/>
            <person name="Phippen C.B."/>
            <person name="Bentzon-Tilia M."/>
            <person name="Rasmussen S.A."/>
            <person name="Nielsen K.F."/>
            <person name="Gram L."/>
        </authorList>
    </citation>
    <scope>NUCLEOTIDE SEQUENCE [LARGE SCALE GENOMIC DNA]</scope>
    <source>
        <strain evidence="2 3">P36</strain>
    </source>
</reference>
<evidence type="ECO:0000313" key="3">
    <source>
        <dbReference type="Proteomes" id="UP000218891"/>
    </source>
</evidence>
<keyword evidence="3" id="KW-1185">Reference proteome</keyword>
<gene>
    <name evidence="2" type="ORF">PhaeoP36_04005</name>
</gene>
<accession>A0ABN5DL12</accession>
<dbReference type="RefSeq" id="WP_096870179.1">
    <property type="nucleotide sequence ID" value="NZ_CP010649.1"/>
</dbReference>
<feature type="region of interest" description="Disordered" evidence="1">
    <location>
        <begin position="1"/>
        <end position="21"/>
    </location>
</feature>
<dbReference type="Proteomes" id="UP000218891">
    <property type="component" value="Plasmid pP36_f"/>
</dbReference>
<keyword evidence="2" id="KW-0614">Plasmid</keyword>
<organism evidence="2 3">
    <name type="scientific">Phaeobacter piscinae</name>
    <dbReference type="NCBI Taxonomy" id="1580596"/>
    <lineage>
        <taxon>Bacteria</taxon>
        <taxon>Pseudomonadati</taxon>
        <taxon>Pseudomonadota</taxon>
        <taxon>Alphaproteobacteria</taxon>
        <taxon>Rhodobacterales</taxon>
        <taxon>Roseobacteraceae</taxon>
        <taxon>Phaeobacter</taxon>
    </lineage>
</organism>
<evidence type="ECO:0000313" key="2">
    <source>
        <dbReference type="EMBL" id="ATG38080.1"/>
    </source>
</evidence>
<name>A0ABN5DL12_9RHOB</name>
<sequence>MSTKDGNGNIPVDHHNSPEDDAYVPIDELKTNFDNGWVIELECTTATEEYYAGYRGLWVFRCVSDGVSKTLATFREKKQPREIKTSGGVEKIIRKELGASKGVMVYEPGEVVRFDKDGPLR</sequence>
<reference evidence="2 3" key="1">
    <citation type="journal article" date="2017" name="Front. Microbiol.">
        <title>Phaeobacter piscinae sp. nov., a species of the Roseobacter group and potential aquaculture probiont.</title>
        <authorList>
            <person name="Sonnenschein E.C."/>
            <person name="Phippen C.B.W."/>
            <person name="Nielsen K.F."/>
            <person name="Mateiu R.V."/>
            <person name="Melchiorsen J."/>
            <person name="Gram L."/>
            <person name="Overmann J."/>
            <person name="Freese H.M."/>
        </authorList>
    </citation>
    <scope>NUCLEOTIDE SEQUENCE [LARGE SCALE GENOMIC DNA]</scope>
    <source>
        <strain evidence="2 3">P36</strain>
    </source>
</reference>
<proteinExistence type="predicted"/>
<dbReference type="EMBL" id="CP010649">
    <property type="protein sequence ID" value="ATG38080.1"/>
    <property type="molecule type" value="Genomic_DNA"/>
</dbReference>
<evidence type="ECO:0000256" key="1">
    <source>
        <dbReference type="SAM" id="MobiDB-lite"/>
    </source>
</evidence>
<reference evidence="2 3" key="2">
    <citation type="journal article" date="2017" name="Genome Biol. Evol.">
        <title>Trajectories and Drivers of Genome Evolution in Surface-Associated Marine Phaeobacter.</title>
        <authorList>
            <person name="Freese H.M."/>
            <person name="Sikorski J."/>
            <person name="Bunk B."/>
            <person name="Scheuner C."/>
            <person name="Meier-Kolthoff J.P."/>
            <person name="Sproer C."/>
            <person name="Gram L."/>
            <person name="Overmann J."/>
        </authorList>
    </citation>
    <scope>NUCLEOTIDE SEQUENCE [LARGE SCALE GENOMIC DNA]</scope>
    <source>
        <strain evidence="2 3">P36</strain>
    </source>
</reference>